<proteinExistence type="predicted"/>
<name>A0AAE0N2C4_9PEZI</name>
<feature type="signal peptide" evidence="3">
    <location>
        <begin position="1"/>
        <end position="35"/>
    </location>
</feature>
<reference evidence="4" key="1">
    <citation type="journal article" date="2023" name="Mol. Phylogenet. Evol.">
        <title>Genome-scale phylogeny and comparative genomics of the fungal order Sordariales.</title>
        <authorList>
            <person name="Hensen N."/>
            <person name="Bonometti L."/>
            <person name="Westerberg I."/>
            <person name="Brannstrom I.O."/>
            <person name="Guillou S."/>
            <person name="Cros-Aarteil S."/>
            <person name="Calhoun S."/>
            <person name="Haridas S."/>
            <person name="Kuo A."/>
            <person name="Mondo S."/>
            <person name="Pangilinan J."/>
            <person name="Riley R."/>
            <person name="LaButti K."/>
            <person name="Andreopoulos B."/>
            <person name="Lipzen A."/>
            <person name="Chen C."/>
            <person name="Yan M."/>
            <person name="Daum C."/>
            <person name="Ng V."/>
            <person name="Clum A."/>
            <person name="Steindorff A."/>
            <person name="Ohm R.A."/>
            <person name="Martin F."/>
            <person name="Silar P."/>
            <person name="Natvig D.O."/>
            <person name="Lalanne C."/>
            <person name="Gautier V."/>
            <person name="Ament-Velasquez S.L."/>
            <person name="Kruys A."/>
            <person name="Hutchinson M.I."/>
            <person name="Powell A.J."/>
            <person name="Barry K."/>
            <person name="Miller A.N."/>
            <person name="Grigoriev I.V."/>
            <person name="Debuchy R."/>
            <person name="Gladieux P."/>
            <person name="Hiltunen Thoren M."/>
            <person name="Johannesson H."/>
        </authorList>
    </citation>
    <scope>NUCLEOTIDE SEQUENCE</scope>
    <source>
        <strain evidence="4">CBS 232.78</strain>
    </source>
</reference>
<comment type="caution">
    <text evidence="4">The sequence shown here is derived from an EMBL/GenBank/DDBJ whole genome shotgun (WGS) entry which is preliminary data.</text>
</comment>
<keyword evidence="2" id="KW-1133">Transmembrane helix</keyword>
<feature type="transmembrane region" description="Helical" evidence="2">
    <location>
        <begin position="215"/>
        <end position="236"/>
    </location>
</feature>
<evidence type="ECO:0000256" key="3">
    <source>
        <dbReference type="SAM" id="SignalP"/>
    </source>
</evidence>
<gene>
    <name evidence="4" type="ORF">B0H63DRAFT_75188</name>
</gene>
<feature type="transmembrane region" description="Helical" evidence="2">
    <location>
        <begin position="643"/>
        <end position="661"/>
    </location>
</feature>
<accession>A0AAE0N2C4</accession>
<reference evidence="4" key="2">
    <citation type="submission" date="2023-06" db="EMBL/GenBank/DDBJ databases">
        <authorList>
            <consortium name="Lawrence Berkeley National Laboratory"/>
            <person name="Haridas S."/>
            <person name="Hensen N."/>
            <person name="Bonometti L."/>
            <person name="Westerberg I."/>
            <person name="Brannstrom I.O."/>
            <person name="Guillou S."/>
            <person name="Cros-Aarteil S."/>
            <person name="Calhoun S."/>
            <person name="Kuo A."/>
            <person name="Mondo S."/>
            <person name="Pangilinan J."/>
            <person name="Riley R."/>
            <person name="LaButti K."/>
            <person name="Andreopoulos B."/>
            <person name="Lipzen A."/>
            <person name="Chen C."/>
            <person name="Yanf M."/>
            <person name="Daum C."/>
            <person name="Ng V."/>
            <person name="Clum A."/>
            <person name="Steindorff A."/>
            <person name="Ohm R."/>
            <person name="Martin F."/>
            <person name="Silar P."/>
            <person name="Natvig D."/>
            <person name="Lalanne C."/>
            <person name="Gautier V."/>
            <person name="Ament-velasquez S.L."/>
            <person name="Kruys A."/>
            <person name="Hutchinson M.I."/>
            <person name="Powell A.J."/>
            <person name="Barry K."/>
            <person name="Miller A.N."/>
            <person name="Grigoriev I.V."/>
            <person name="Debuchy R."/>
            <person name="Gladieux P."/>
            <person name="Thoren M.H."/>
            <person name="Johannesson H."/>
        </authorList>
    </citation>
    <scope>NUCLEOTIDE SEQUENCE</scope>
    <source>
        <strain evidence="4">CBS 232.78</strain>
    </source>
</reference>
<evidence type="ECO:0000313" key="4">
    <source>
        <dbReference type="EMBL" id="KAK3368336.1"/>
    </source>
</evidence>
<feature type="transmembrane region" description="Helical" evidence="2">
    <location>
        <begin position="410"/>
        <end position="436"/>
    </location>
</feature>
<keyword evidence="2" id="KW-0472">Membrane</keyword>
<keyword evidence="3" id="KW-0732">Signal</keyword>
<evidence type="ECO:0000313" key="5">
    <source>
        <dbReference type="Proteomes" id="UP001285441"/>
    </source>
</evidence>
<dbReference type="AlphaFoldDB" id="A0AAE0N2C4"/>
<evidence type="ECO:0000256" key="1">
    <source>
        <dbReference type="SAM" id="MobiDB-lite"/>
    </source>
</evidence>
<keyword evidence="2" id="KW-0812">Transmembrane</keyword>
<organism evidence="4 5">
    <name type="scientific">Podospora didyma</name>
    <dbReference type="NCBI Taxonomy" id="330526"/>
    <lineage>
        <taxon>Eukaryota</taxon>
        <taxon>Fungi</taxon>
        <taxon>Dikarya</taxon>
        <taxon>Ascomycota</taxon>
        <taxon>Pezizomycotina</taxon>
        <taxon>Sordariomycetes</taxon>
        <taxon>Sordariomycetidae</taxon>
        <taxon>Sordariales</taxon>
        <taxon>Podosporaceae</taxon>
        <taxon>Podospora</taxon>
    </lineage>
</organism>
<feature type="compositionally biased region" description="Polar residues" evidence="1">
    <location>
        <begin position="493"/>
        <end position="522"/>
    </location>
</feature>
<keyword evidence="5" id="KW-1185">Reference proteome</keyword>
<feature type="transmembrane region" description="Helical" evidence="2">
    <location>
        <begin position="256"/>
        <end position="277"/>
    </location>
</feature>
<feature type="transmembrane region" description="Helical" evidence="2">
    <location>
        <begin position="289"/>
        <end position="312"/>
    </location>
</feature>
<dbReference type="Proteomes" id="UP001285441">
    <property type="component" value="Unassembled WGS sequence"/>
</dbReference>
<protein>
    <submittedName>
        <fullName evidence="4">Uncharacterized protein</fullName>
    </submittedName>
</protein>
<feature type="region of interest" description="Disordered" evidence="1">
    <location>
        <begin position="472"/>
        <end position="550"/>
    </location>
</feature>
<dbReference type="EMBL" id="JAULSW010000010">
    <property type="protein sequence ID" value="KAK3368336.1"/>
    <property type="molecule type" value="Genomic_DNA"/>
</dbReference>
<feature type="transmembrane region" description="Helical" evidence="2">
    <location>
        <begin position="359"/>
        <end position="383"/>
    </location>
</feature>
<feature type="compositionally biased region" description="Basic residues" evidence="1">
    <location>
        <begin position="473"/>
        <end position="482"/>
    </location>
</feature>
<evidence type="ECO:0000256" key="2">
    <source>
        <dbReference type="SAM" id="Phobius"/>
    </source>
</evidence>
<feature type="compositionally biased region" description="Low complexity" evidence="1">
    <location>
        <begin position="483"/>
        <end position="492"/>
    </location>
</feature>
<sequence>MMDIVSLFFPAGKCQGYPLLPLFVLLSSAVPFAKAQCGSLITYRQHEILLSSAPACLQNGCGVPSPAESMSSICPLSSPCSVLWEIMRVNWQPDWCGQAASLCPGDVACRIWSWPILNATAACSATPNDWLFSATNTGGCCAAGDEPFMLSDWVALLCNGSAWREPFVYYGGMAPLDWAEWIEPWNWTVSPRDDALIQHCPSSASMLASFAEENLISLGEIILQTALYWMFLQFNFRFNILNRLAMRQVHRWERSLVGGVLAGISVVVSNFLTAVQWSLTPGYSNIPIGYLGLLLCARPSAIGLLCFLDMLLSDWLARKIAGLRTRFHPREAADPIRDNADRHVHGLPDSPGEGRAKQFLANLAMTMAVAEVIIQISSLYSLYKTAVEGGHKGFYQPEALTPFWRGHEALWMYAGALLHCIFSWFSFFSLVACAVVQAYRIWIFDHLSGHLMVAMGYQRRKKTINRLVDAIKKASKKKKRPRQQQQQQQQQQESGQTEAQTSAGTQQQKQEQDSGQTQGQRPTETKEENPPPVAASYDPNFRATEGPDLPEQPTWVGRVFATWPFSAIFKRLEKMALRAEQRQRPSRQALELISKALRRFENGTLSVTFLCVIVNYISQWIFWAGFVESQGDRWCPPKYDLKLLIWFALTFIALVFSIIFSKNPPPGAQA</sequence>
<feature type="chain" id="PRO_5042279415" evidence="3">
    <location>
        <begin position="36"/>
        <end position="670"/>
    </location>
</feature>
<feature type="transmembrane region" description="Helical" evidence="2">
    <location>
        <begin position="603"/>
        <end position="623"/>
    </location>
</feature>